<organism evidence="1 2">
    <name type="scientific">Panaeolus cyanescens</name>
    <dbReference type="NCBI Taxonomy" id="181874"/>
    <lineage>
        <taxon>Eukaryota</taxon>
        <taxon>Fungi</taxon>
        <taxon>Dikarya</taxon>
        <taxon>Basidiomycota</taxon>
        <taxon>Agaricomycotina</taxon>
        <taxon>Agaricomycetes</taxon>
        <taxon>Agaricomycetidae</taxon>
        <taxon>Agaricales</taxon>
        <taxon>Agaricineae</taxon>
        <taxon>Galeropsidaceae</taxon>
        <taxon>Panaeolus</taxon>
    </lineage>
</organism>
<proteinExistence type="predicted"/>
<sequence>MRIHYPVGTKNSIPFPAGTRGFLYHHLPPGRPEYSAQLRFRITTTDDPASFSQGYDLPIPQIHQKLPGPWNIHLLKILHTKNARPLGELLLRDGLIQQHTLDMIHTHSAVHRFSKKARLLFDLSDPFVYRLGPRDGAMCHAYLFPFSPSGPRVVALNMPLSRHFQSGTGVFRLEKSPFPQHKGRKVVVLRCMRIWEPFVPRPQCSEMQIEGYRPVAGELVPCMQHLWALDIDDHRESHTADGLRMLWDLSP</sequence>
<comment type="caution">
    <text evidence="1">The sequence shown here is derived from an EMBL/GenBank/DDBJ whole genome shotgun (WGS) entry which is preliminary data.</text>
</comment>
<accession>A0A409YF26</accession>
<evidence type="ECO:0000313" key="1">
    <source>
        <dbReference type="EMBL" id="PPR01585.1"/>
    </source>
</evidence>
<dbReference type="AlphaFoldDB" id="A0A409YF26"/>
<protein>
    <submittedName>
        <fullName evidence="1">Uncharacterized protein</fullName>
    </submittedName>
</protein>
<dbReference type="EMBL" id="NHTK01001235">
    <property type="protein sequence ID" value="PPR01585.1"/>
    <property type="molecule type" value="Genomic_DNA"/>
</dbReference>
<reference evidence="1 2" key="1">
    <citation type="journal article" date="2018" name="Evol. Lett.">
        <title>Horizontal gene cluster transfer increased hallucinogenic mushroom diversity.</title>
        <authorList>
            <person name="Reynolds H.T."/>
            <person name="Vijayakumar V."/>
            <person name="Gluck-Thaler E."/>
            <person name="Korotkin H.B."/>
            <person name="Matheny P.B."/>
            <person name="Slot J.C."/>
        </authorList>
    </citation>
    <scope>NUCLEOTIDE SEQUENCE [LARGE SCALE GENOMIC DNA]</scope>
    <source>
        <strain evidence="1 2">2629</strain>
    </source>
</reference>
<evidence type="ECO:0000313" key="2">
    <source>
        <dbReference type="Proteomes" id="UP000284842"/>
    </source>
</evidence>
<dbReference type="InParanoid" id="A0A409YF26"/>
<keyword evidence="2" id="KW-1185">Reference proteome</keyword>
<dbReference type="OrthoDB" id="2750929at2759"/>
<gene>
    <name evidence="1" type="ORF">CVT24_005876</name>
</gene>
<name>A0A409YF26_9AGAR</name>
<dbReference type="Proteomes" id="UP000284842">
    <property type="component" value="Unassembled WGS sequence"/>
</dbReference>